<protein>
    <submittedName>
        <fullName evidence="2">Uncharacterized protein</fullName>
    </submittedName>
</protein>
<keyword evidence="3" id="KW-1185">Reference proteome</keyword>
<proteinExistence type="predicted"/>
<reference evidence="3" key="1">
    <citation type="journal article" date="2022" name="Int. J. Syst. Evol. Microbiol.">
        <title>Anaeromyxobacter oryzae sp. nov., Anaeromyxobacter diazotrophicus sp. nov. and Anaeromyxobacter paludicola sp. nov., isolated from paddy soils.</title>
        <authorList>
            <person name="Itoh H."/>
            <person name="Xu Z."/>
            <person name="Mise K."/>
            <person name="Masuda Y."/>
            <person name="Ushijima N."/>
            <person name="Hayakawa C."/>
            <person name="Shiratori Y."/>
            <person name="Senoo K."/>
        </authorList>
    </citation>
    <scope>NUCLEOTIDE SEQUENCE [LARGE SCALE GENOMIC DNA]</scope>
    <source>
        <strain evidence="3">Red630</strain>
    </source>
</reference>
<organism evidence="2 3">
    <name type="scientific">Anaeromyxobacter paludicola</name>
    <dbReference type="NCBI Taxonomy" id="2918171"/>
    <lineage>
        <taxon>Bacteria</taxon>
        <taxon>Pseudomonadati</taxon>
        <taxon>Myxococcota</taxon>
        <taxon>Myxococcia</taxon>
        <taxon>Myxococcales</taxon>
        <taxon>Cystobacterineae</taxon>
        <taxon>Anaeromyxobacteraceae</taxon>
        <taxon>Anaeromyxobacter</taxon>
    </lineage>
</organism>
<feature type="region of interest" description="Disordered" evidence="1">
    <location>
        <begin position="200"/>
        <end position="224"/>
    </location>
</feature>
<accession>A0ABM7X9F8</accession>
<dbReference type="RefSeq" id="WP_248345660.1">
    <property type="nucleotide sequence ID" value="NZ_AP025592.1"/>
</dbReference>
<dbReference type="EMBL" id="AP025592">
    <property type="protein sequence ID" value="BDG08484.1"/>
    <property type="molecule type" value="Genomic_DNA"/>
</dbReference>
<gene>
    <name evidence="2" type="ORF">AMPC_15970</name>
</gene>
<name>A0ABM7X9F8_9BACT</name>
<evidence type="ECO:0000313" key="2">
    <source>
        <dbReference type="EMBL" id="BDG08484.1"/>
    </source>
</evidence>
<evidence type="ECO:0000256" key="1">
    <source>
        <dbReference type="SAM" id="MobiDB-lite"/>
    </source>
</evidence>
<sequence length="224" mass="24147">MIRKHRQEVRRALEQIADCDTPERCDAEARRLWQVDGEHAGDCLVSVLDELLADALAREGGAGALRSELALRLKLMAHAFGAAFVEPALDLANRVQEAGGQRATREALAARVLEEGVAPALRAFAERLEGAPVLSLERGARLDPFPRAPFGEGPAWRACHEDPRVVLHAGKKALRTARRLSSNGAGPSLRRAADALERVVVGEGRQDRSAAPSRGRGAAKRRPG</sequence>
<evidence type="ECO:0000313" key="3">
    <source>
        <dbReference type="Proteomes" id="UP001162734"/>
    </source>
</evidence>
<dbReference type="Proteomes" id="UP001162734">
    <property type="component" value="Chromosome"/>
</dbReference>